<comment type="caution">
    <text evidence="4">The sequence shown here is derived from an EMBL/GenBank/DDBJ whole genome shotgun (WGS) entry which is preliminary data.</text>
</comment>
<evidence type="ECO:0000256" key="2">
    <source>
        <dbReference type="SAM" id="MobiDB-lite"/>
    </source>
</evidence>
<keyword evidence="3" id="KW-0472">Membrane</keyword>
<evidence type="ECO:0000256" key="1">
    <source>
        <dbReference type="SAM" id="Coils"/>
    </source>
</evidence>
<feature type="compositionally biased region" description="Polar residues" evidence="2">
    <location>
        <begin position="227"/>
        <end position="237"/>
    </location>
</feature>
<keyword evidence="1" id="KW-0175">Coiled coil</keyword>
<dbReference type="AlphaFoldDB" id="A0AAN6Y7R0"/>
<keyword evidence="5" id="KW-1185">Reference proteome</keyword>
<feature type="compositionally biased region" description="Acidic residues" evidence="2">
    <location>
        <begin position="302"/>
        <end position="319"/>
    </location>
</feature>
<dbReference type="Proteomes" id="UP001301769">
    <property type="component" value="Unassembled WGS sequence"/>
</dbReference>
<reference evidence="4" key="1">
    <citation type="journal article" date="2023" name="Mol. Phylogenet. Evol.">
        <title>Genome-scale phylogeny and comparative genomics of the fungal order Sordariales.</title>
        <authorList>
            <person name="Hensen N."/>
            <person name="Bonometti L."/>
            <person name="Westerberg I."/>
            <person name="Brannstrom I.O."/>
            <person name="Guillou S."/>
            <person name="Cros-Aarteil S."/>
            <person name="Calhoun S."/>
            <person name="Haridas S."/>
            <person name="Kuo A."/>
            <person name="Mondo S."/>
            <person name="Pangilinan J."/>
            <person name="Riley R."/>
            <person name="LaButti K."/>
            <person name="Andreopoulos B."/>
            <person name="Lipzen A."/>
            <person name="Chen C."/>
            <person name="Yan M."/>
            <person name="Daum C."/>
            <person name="Ng V."/>
            <person name="Clum A."/>
            <person name="Steindorff A."/>
            <person name="Ohm R.A."/>
            <person name="Martin F."/>
            <person name="Silar P."/>
            <person name="Natvig D.O."/>
            <person name="Lalanne C."/>
            <person name="Gautier V."/>
            <person name="Ament-Velasquez S.L."/>
            <person name="Kruys A."/>
            <person name="Hutchinson M.I."/>
            <person name="Powell A.J."/>
            <person name="Barry K."/>
            <person name="Miller A.N."/>
            <person name="Grigoriev I.V."/>
            <person name="Debuchy R."/>
            <person name="Gladieux P."/>
            <person name="Hiltunen Thoren M."/>
            <person name="Johannesson H."/>
        </authorList>
    </citation>
    <scope>NUCLEOTIDE SEQUENCE</scope>
    <source>
        <strain evidence="4">PSN293</strain>
    </source>
</reference>
<evidence type="ECO:0000313" key="4">
    <source>
        <dbReference type="EMBL" id="KAK4211002.1"/>
    </source>
</evidence>
<sequence>MTSRRENQGPTTPNSLTEGLEARIRDLARKLAHDNATWAEQLRNVRDQERNRYESHVEVATWQLNTTSEAMRLLRDRAQAYRMQYEEAVEELEELKEEQRIEYQRRKMEAASTSIERLQVELQQLRRWKQEAKEHRRYLADRVNEVLTRYNELNQYEKDIAAQLEAADQEIRRLRQQLDAHVRALGNDGPQGTLSDQIASIKQGLEVASEEIEQALFRRGILKTAAAQLSSPPSGQSKADPPRPSARRPPPSPKQTSVPAPAPARPIKAVPTPEADFREPDDAGDEETTVDDTFQDDRSDTTPEEGDTEATDYTQEDSDIEKWPEPEAQEEEGARESREPDSAAHDKEICRSYNKILRDIEEMVEGRESRKRYIYTFDDVFVSSVHEGTEKAAHSCFLCNFRGGWDSVSIRDRKLRARSSIFDIIYNILLIHCEWTEAEESVEMVLWFLKRCKVPSNEIQIWITNTYHLFPDKQPGAGRAVDATRKVFEYFQPILSPSATRLDRTELLKRISLICHATHALGKKLYDSRIYELRRVPPGKASRVPANTFWIDRKVFGEKQLECEAGPECHECQAAESGTEVAYGLSAALLKHERRIEDLNCAPSITVLEKAQVVIHRRSEFSGWGQMPLLFRVAVCVALILLYFQYIIWLPDIWHLSEMPVP</sequence>
<reference evidence="4" key="2">
    <citation type="submission" date="2023-05" db="EMBL/GenBank/DDBJ databases">
        <authorList>
            <consortium name="Lawrence Berkeley National Laboratory"/>
            <person name="Steindorff A."/>
            <person name="Hensen N."/>
            <person name="Bonometti L."/>
            <person name="Westerberg I."/>
            <person name="Brannstrom I.O."/>
            <person name="Guillou S."/>
            <person name="Cros-Aarteil S."/>
            <person name="Calhoun S."/>
            <person name="Haridas S."/>
            <person name="Kuo A."/>
            <person name="Mondo S."/>
            <person name="Pangilinan J."/>
            <person name="Riley R."/>
            <person name="Labutti K."/>
            <person name="Andreopoulos B."/>
            <person name="Lipzen A."/>
            <person name="Chen C."/>
            <person name="Yanf M."/>
            <person name="Daum C."/>
            <person name="Ng V."/>
            <person name="Clum A."/>
            <person name="Ohm R."/>
            <person name="Martin F."/>
            <person name="Silar P."/>
            <person name="Natvig D."/>
            <person name="Lalanne C."/>
            <person name="Gautier V."/>
            <person name="Ament-Velasquez S.L."/>
            <person name="Kruys A."/>
            <person name="Hutchinson M.I."/>
            <person name="Powell A.J."/>
            <person name="Barry K."/>
            <person name="Miller A.N."/>
            <person name="Grigoriev I.V."/>
            <person name="Debuchy R."/>
            <person name="Gladieux P."/>
            <person name="Thoren M.H."/>
            <person name="Johannesson H."/>
        </authorList>
    </citation>
    <scope>NUCLEOTIDE SEQUENCE</scope>
    <source>
        <strain evidence="4">PSN293</strain>
    </source>
</reference>
<keyword evidence="3" id="KW-1133">Transmembrane helix</keyword>
<protein>
    <submittedName>
        <fullName evidence="4">Uncharacterized protein</fullName>
    </submittedName>
</protein>
<keyword evidence="3" id="KW-0812">Transmembrane</keyword>
<feature type="transmembrane region" description="Helical" evidence="3">
    <location>
        <begin position="629"/>
        <end position="649"/>
    </location>
</feature>
<feature type="compositionally biased region" description="Basic and acidic residues" evidence="2">
    <location>
        <begin position="332"/>
        <end position="345"/>
    </location>
</feature>
<evidence type="ECO:0000313" key="5">
    <source>
        <dbReference type="Proteomes" id="UP001301769"/>
    </source>
</evidence>
<gene>
    <name evidence="4" type="ORF">QBC37DRAFT_402904</name>
</gene>
<name>A0AAN6Y7R0_9PEZI</name>
<feature type="region of interest" description="Disordered" evidence="2">
    <location>
        <begin position="226"/>
        <end position="345"/>
    </location>
</feature>
<dbReference type="EMBL" id="MU858160">
    <property type="protein sequence ID" value="KAK4211002.1"/>
    <property type="molecule type" value="Genomic_DNA"/>
</dbReference>
<proteinExistence type="predicted"/>
<feature type="coiled-coil region" evidence="1">
    <location>
        <begin position="71"/>
        <end position="184"/>
    </location>
</feature>
<accession>A0AAN6Y7R0</accession>
<evidence type="ECO:0000256" key="3">
    <source>
        <dbReference type="SAM" id="Phobius"/>
    </source>
</evidence>
<feature type="compositionally biased region" description="Acidic residues" evidence="2">
    <location>
        <begin position="282"/>
        <end position="294"/>
    </location>
</feature>
<feature type="compositionally biased region" description="Pro residues" evidence="2">
    <location>
        <begin position="242"/>
        <end position="253"/>
    </location>
</feature>
<organism evidence="4 5">
    <name type="scientific">Rhypophila decipiens</name>
    <dbReference type="NCBI Taxonomy" id="261697"/>
    <lineage>
        <taxon>Eukaryota</taxon>
        <taxon>Fungi</taxon>
        <taxon>Dikarya</taxon>
        <taxon>Ascomycota</taxon>
        <taxon>Pezizomycotina</taxon>
        <taxon>Sordariomycetes</taxon>
        <taxon>Sordariomycetidae</taxon>
        <taxon>Sordariales</taxon>
        <taxon>Naviculisporaceae</taxon>
        <taxon>Rhypophila</taxon>
    </lineage>
</organism>